<evidence type="ECO:0000313" key="3">
    <source>
        <dbReference type="RefSeq" id="XP_019054011.1"/>
    </source>
</evidence>
<keyword evidence="2" id="KW-1185">Reference proteome</keyword>
<reference evidence="3" key="1">
    <citation type="submission" date="2025-08" db="UniProtKB">
        <authorList>
            <consortium name="RefSeq"/>
        </authorList>
    </citation>
    <scope>IDENTIFICATION</scope>
</reference>
<dbReference type="KEGG" id="nnu:109114964"/>
<dbReference type="Proteomes" id="UP000189703">
    <property type="component" value="Unplaced"/>
</dbReference>
<dbReference type="OMA" id="SAMESHF"/>
<dbReference type="CDD" id="cd09272">
    <property type="entry name" value="RNase_HI_RT_Ty1"/>
    <property type="match status" value="1"/>
</dbReference>
<evidence type="ECO:0000259" key="1">
    <source>
        <dbReference type="Pfam" id="PF07727"/>
    </source>
</evidence>
<gene>
    <name evidence="3" type="primary">LOC109114964</name>
</gene>
<dbReference type="Pfam" id="PF07727">
    <property type="entry name" value="RVT_2"/>
    <property type="match status" value="1"/>
</dbReference>
<dbReference type="InterPro" id="IPR013103">
    <property type="entry name" value="RVT_2"/>
</dbReference>
<name>A0A1U8Q7J0_NELNU</name>
<organism evidence="2 3">
    <name type="scientific">Nelumbo nucifera</name>
    <name type="common">Sacred lotus</name>
    <dbReference type="NCBI Taxonomy" id="4432"/>
    <lineage>
        <taxon>Eukaryota</taxon>
        <taxon>Viridiplantae</taxon>
        <taxon>Streptophyta</taxon>
        <taxon>Embryophyta</taxon>
        <taxon>Tracheophyta</taxon>
        <taxon>Spermatophyta</taxon>
        <taxon>Magnoliopsida</taxon>
        <taxon>Proteales</taxon>
        <taxon>Nelumbonaceae</taxon>
        <taxon>Nelumbo</taxon>
    </lineage>
</organism>
<evidence type="ECO:0000313" key="2">
    <source>
        <dbReference type="Proteomes" id="UP000189703"/>
    </source>
</evidence>
<feature type="domain" description="Reverse transcriptase Ty1/copia-type" evidence="1">
    <location>
        <begin position="17"/>
        <end position="203"/>
    </location>
</feature>
<accession>A0A1U8Q7J0</accession>
<dbReference type="GeneID" id="109114964"/>
<dbReference type="PANTHER" id="PTHR11439:SF467">
    <property type="entry name" value="INTEGRASE CATALYTIC DOMAIN-CONTAINING PROTEIN"/>
    <property type="match status" value="1"/>
</dbReference>
<dbReference type="InParanoid" id="A0A1U8Q7J0"/>
<dbReference type="AlphaFoldDB" id="A0A1U8Q7J0"/>
<dbReference type="OrthoDB" id="414945at2759"/>
<dbReference type="STRING" id="4432.A0A1U8Q7J0"/>
<dbReference type="PANTHER" id="PTHR11439">
    <property type="entry name" value="GAG-POL-RELATED RETROTRANSPOSON"/>
    <property type="match status" value="1"/>
</dbReference>
<dbReference type="SUPFAM" id="SSF56672">
    <property type="entry name" value="DNA/RNA polymerases"/>
    <property type="match status" value="1"/>
</dbReference>
<proteinExistence type="predicted"/>
<dbReference type="RefSeq" id="XP_019054011.1">
    <property type="nucleotide sequence ID" value="XM_019198466.1"/>
</dbReference>
<dbReference type="InterPro" id="IPR043502">
    <property type="entry name" value="DNA/RNA_pol_sf"/>
</dbReference>
<sequence>MVEEYNVFLRNGTWELGFHQREGFDFTKTFSPVVKPSTIRLLLTLVVSLSWPLRQIDIQNAFLHGDLCEEVCMSQPPEFVDDSRLSHVCRLRKSLYGLKQAPHAWYSKLSSFLLDYGFTANKVDSSLFILRSDTHCLYILVYVDDIILTGSTHSAITDLISAMESHFAVKDLGSLSFFLGIEVIQTPNGLFLNQRCYAQDLLERTVGDPFLDVPLYCSTAGALQYLLLTRPDFAFVLNKACQYLQSPTFAHWSFVKHILRYLKSTVEFGLCITPSSITSMHIFSDSDWAGCPDYRCSQGSYCIFLGNNLHSWSSRKYATVSRSSTEAKYRSLALATSEALWINSLFRELGFSLSCSPTLRYDNIGATYLSANPVFHARTKHIEIDFHFV</sequence>
<protein>
    <submittedName>
        <fullName evidence="3">Uncharacterized protein LOC109114964</fullName>
    </submittedName>
</protein>